<protein>
    <submittedName>
        <fullName evidence="2">SRPBCC family protein</fullName>
    </submittedName>
</protein>
<dbReference type="Proteomes" id="UP001205867">
    <property type="component" value="Unassembled WGS sequence"/>
</dbReference>
<dbReference type="AlphaFoldDB" id="A0AAP3EWU4"/>
<dbReference type="CDD" id="cd07825">
    <property type="entry name" value="SRPBCC_7"/>
    <property type="match status" value="1"/>
</dbReference>
<dbReference type="Gene3D" id="3.30.530.20">
    <property type="match status" value="1"/>
</dbReference>
<evidence type="ECO:0000313" key="3">
    <source>
        <dbReference type="Proteomes" id="UP001205867"/>
    </source>
</evidence>
<dbReference type="EMBL" id="JALXKZ020000008">
    <property type="protein sequence ID" value="MCV7628807.1"/>
    <property type="molecule type" value="Genomic_DNA"/>
</dbReference>
<gene>
    <name evidence="2" type="ORF">M3A82_005545</name>
</gene>
<evidence type="ECO:0000313" key="2">
    <source>
        <dbReference type="EMBL" id="MCV7628807.1"/>
    </source>
</evidence>
<dbReference type="SUPFAM" id="SSF55961">
    <property type="entry name" value="Bet v1-like"/>
    <property type="match status" value="1"/>
</dbReference>
<feature type="region of interest" description="Disordered" evidence="1">
    <location>
        <begin position="1"/>
        <end position="36"/>
    </location>
</feature>
<comment type="caution">
    <text evidence="2">The sequence shown here is derived from an EMBL/GenBank/DDBJ whole genome shotgun (WGS) entry which is preliminary data.</text>
</comment>
<accession>A0AAP3EWU4</accession>
<organism evidence="2 3">
    <name type="scientific">Micrococcus luteus</name>
    <name type="common">Micrococcus lysodeikticus</name>
    <dbReference type="NCBI Taxonomy" id="1270"/>
    <lineage>
        <taxon>Bacteria</taxon>
        <taxon>Bacillati</taxon>
        <taxon>Actinomycetota</taxon>
        <taxon>Actinomycetes</taxon>
        <taxon>Micrococcales</taxon>
        <taxon>Micrococcaceae</taxon>
        <taxon>Micrococcus</taxon>
    </lineage>
</organism>
<sequence>MSTEPTPSSATPETEPAAAPSSSRLPQAAPQAAWPERVETGEHQVSYRVTVAAPAHELWAMLADPHRHHEADGSGTVRPKVSGPHRLAVGDRFRVAMRKYGVPYTMPLTATAVDEDELVEWAHPGGHRWRWAFQDNGDGTTEVTETFDYSWARPAVRRAYELLRVPADNGRGIQSSLTRLAGRHL</sequence>
<name>A0AAP3EWU4_MICLU</name>
<dbReference type="InterPro" id="IPR023393">
    <property type="entry name" value="START-like_dom_sf"/>
</dbReference>
<feature type="compositionally biased region" description="Low complexity" evidence="1">
    <location>
        <begin position="1"/>
        <end position="23"/>
    </location>
</feature>
<dbReference type="Pfam" id="PF10604">
    <property type="entry name" value="Polyketide_cyc2"/>
    <property type="match status" value="1"/>
</dbReference>
<proteinExistence type="predicted"/>
<reference evidence="2" key="1">
    <citation type="submission" date="2023-06" db="EMBL/GenBank/DDBJ databases">
        <title>lsaBGC provides a comprehensive framework for evolutionary analysis of biosynthetic gene clusters within focal taxa.</title>
        <authorList>
            <person name="Salamzade R."/>
            <person name="Sandstrom S."/>
            <person name="Kalan L.R."/>
        </authorList>
    </citation>
    <scope>NUCLEOTIDE SEQUENCE</scope>
    <source>
        <strain evidence="2">P3-SID899</strain>
    </source>
</reference>
<evidence type="ECO:0000256" key="1">
    <source>
        <dbReference type="SAM" id="MobiDB-lite"/>
    </source>
</evidence>
<dbReference type="RefSeq" id="WP_002856801.1">
    <property type="nucleotide sequence ID" value="NZ_CP176570.1"/>
</dbReference>
<dbReference type="InterPro" id="IPR019587">
    <property type="entry name" value="Polyketide_cyclase/dehydratase"/>
</dbReference>